<sequence>MRVDIRIPEDFIHVASKQGKLVLFQKVSVNDRYSLIGQRFLRWLKWSARKFTDRKVRGSSPTSASRLPLSRLGQLGSIPAHVLSSSGMAARHRKGVTAERFDTKTSSGQVSRSPSWLGFKTDGEPIRKTPSD</sequence>
<evidence type="ECO:0000313" key="3">
    <source>
        <dbReference type="Proteomes" id="UP000286415"/>
    </source>
</evidence>
<accession>A0A419Q470</accession>
<reference evidence="2 3" key="2">
    <citation type="journal article" date="2021" name="Genomics">
        <title>High-quality reference genome for Clonorchis sinensis.</title>
        <authorList>
            <person name="Young N.D."/>
            <person name="Stroehlein A.J."/>
            <person name="Kinkar L."/>
            <person name="Wang T."/>
            <person name="Sohn W.M."/>
            <person name="Chang B.C.H."/>
            <person name="Kaur P."/>
            <person name="Weisz D."/>
            <person name="Dudchenko O."/>
            <person name="Aiden E.L."/>
            <person name="Korhonen P.K."/>
            <person name="Gasser R.B."/>
        </authorList>
    </citation>
    <scope>NUCLEOTIDE SEQUENCE [LARGE SCALE GENOMIC DNA]</scope>
    <source>
        <strain evidence="2">Cs-k2</strain>
    </source>
</reference>
<name>A0A419Q470_CLOSI</name>
<proteinExistence type="predicted"/>
<comment type="caution">
    <text evidence="2">The sequence shown here is derived from an EMBL/GenBank/DDBJ whole genome shotgun (WGS) entry which is preliminary data.</text>
</comment>
<reference evidence="2 3" key="1">
    <citation type="journal article" date="2018" name="Biotechnol. Adv.">
        <title>Improved genomic resources and new bioinformatic workflow for the carcinogenic parasite Clonorchis sinensis: Biotechnological implications.</title>
        <authorList>
            <person name="Wang D."/>
            <person name="Korhonen P.K."/>
            <person name="Gasser R.B."/>
            <person name="Young N.D."/>
        </authorList>
    </citation>
    <scope>NUCLEOTIDE SEQUENCE [LARGE SCALE GENOMIC DNA]</scope>
    <source>
        <strain evidence="2">Cs-k2</strain>
    </source>
</reference>
<organism evidence="2 3">
    <name type="scientific">Clonorchis sinensis</name>
    <name type="common">Chinese liver fluke</name>
    <dbReference type="NCBI Taxonomy" id="79923"/>
    <lineage>
        <taxon>Eukaryota</taxon>
        <taxon>Metazoa</taxon>
        <taxon>Spiralia</taxon>
        <taxon>Lophotrochozoa</taxon>
        <taxon>Platyhelminthes</taxon>
        <taxon>Trematoda</taxon>
        <taxon>Digenea</taxon>
        <taxon>Opisthorchiida</taxon>
        <taxon>Opisthorchiata</taxon>
        <taxon>Opisthorchiidae</taxon>
        <taxon>Clonorchis</taxon>
    </lineage>
</organism>
<dbReference type="AlphaFoldDB" id="A0A419Q470"/>
<protein>
    <submittedName>
        <fullName evidence="2">Uncharacterized protein</fullName>
    </submittedName>
</protein>
<feature type="compositionally biased region" description="Basic and acidic residues" evidence="1">
    <location>
        <begin position="121"/>
        <end position="132"/>
    </location>
</feature>
<dbReference type="OrthoDB" id="10051416at2759"/>
<gene>
    <name evidence="2" type="ORF">CSKR_106562</name>
</gene>
<feature type="compositionally biased region" description="Polar residues" evidence="1">
    <location>
        <begin position="104"/>
        <end position="114"/>
    </location>
</feature>
<evidence type="ECO:0000313" key="2">
    <source>
        <dbReference type="EMBL" id="KAG5451281.1"/>
    </source>
</evidence>
<feature type="region of interest" description="Disordered" evidence="1">
    <location>
        <begin position="85"/>
        <end position="132"/>
    </location>
</feature>
<dbReference type="Proteomes" id="UP000286415">
    <property type="component" value="Unassembled WGS sequence"/>
</dbReference>
<keyword evidence="3" id="KW-1185">Reference proteome</keyword>
<dbReference type="InParanoid" id="A0A419Q470"/>
<evidence type="ECO:0000256" key="1">
    <source>
        <dbReference type="SAM" id="MobiDB-lite"/>
    </source>
</evidence>
<dbReference type="EMBL" id="NIRI02000042">
    <property type="protein sequence ID" value="KAG5451281.1"/>
    <property type="molecule type" value="Genomic_DNA"/>
</dbReference>